<dbReference type="SUPFAM" id="SSF109755">
    <property type="entry name" value="PhoU-like"/>
    <property type="match status" value="1"/>
</dbReference>
<sequence length="214" mass="23078">MRNEFQADLRAVNDLLVTMTTAVQIAMADATTALLAADRDLAAAVAGRDADVNALRDRVEDLVLVTIARQAPVAGDLRALFVAAQVATDVERMGDLAAHVARMTLRYHPRPTVPADLRALFVRIGRAADGMAAKAVQVLAEPDAATAAELERDDDLMDGLHQELLTAILDRKPPLDVATGVQLVLLARFYERFADHAVNAGHRTVFRLTGTTVH</sequence>
<dbReference type="PANTHER" id="PTHR42930">
    <property type="entry name" value="PHOSPHATE-SPECIFIC TRANSPORT SYSTEM ACCESSORY PROTEIN PHOU"/>
    <property type="match status" value="1"/>
</dbReference>
<comment type="function">
    <text evidence="7">Plays a role in the regulation of phosphate uptake.</text>
</comment>
<dbReference type="AlphaFoldDB" id="A0A8J4EGV6"/>
<dbReference type="Gene3D" id="1.20.58.220">
    <property type="entry name" value="Phosphate transport system protein phou homolog 2, domain 2"/>
    <property type="match status" value="1"/>
</dbReference>
<keyword evidence="6 7" id="KW-0592">Phosphate transport</keyword>
<dbReference type="InterPro" id="IPR038078">
    <property type="entry name" value="PhoU-like_sf"/>
</dbReference>
<keyword evidence="5 7" id="KW-0963">Cytoplasm</keyword>
<evidence type="ECO:0000313" key="9">
    <source>
        <dbReference type="EMBL" id="GIJ71547.1"/>
    </source>
</evidence>
<reference evidence="9" key="1">
    <citation type="submission" date="2021-01" db="EMBL/GenBank/DDBJ databases">
        <title>Whole genome shotgun sequence of Virgisporangium ochraceum NBRC 16418.</title>
        <authorList>
            <person name="Komaki H."/>
            <person name="Tamura T."/>
        </authorList>
    </citation>
    <scope>NUCLEOTIDE SEQUENCE</scope>
    <source>
        <strain evidence="9">NBRC 16418</strain>
    </source>
</reference>
<dbReference type="PANTHER" id="PTHR42930:SF3">
    <property type="entry name" value="PHOSPHATE-SPECIFIC TRANSPORT SYSTEM ACCESSORY PROTEIN PHOU"/>
    <property type="match status" value="1"/>
</dbReference>
<dbReference type="FunFam" id="1.20.58.220:FF:000004">
    <property type="entry name" value="Phosphate-specific transport system accessory protein PhoU"/>
    <property type="match status" value="1"/>
</dbReference>
<dbReference type="PIRSF" id="PIRSF003107">
    <property type="entry name" value="PhoU"/>
    <property type="match status" value="1"/>
</dbReference>
<evidence type="ECO:0000256" key="4">
    <source>
        <dbReference type="ARBA" id="ARBA00022448"/>
    </source>
</evidence>
<dbReference type="RefSeq" id="WP_203931407.1">
    <property type="nucleotide sequence ID" value="NZ_BOPH01000088.1"/>
</dbReference>
<evidence type="ECO:0000256" key="6">
    <source>
        <dbReference type="ARBA" id="ARBA00022592"/>
    </source>
</evidence>
<accession>A0A8J4EGV6</accession>
<dbReference type="GO" id="GO:0045936">
    <property type="term" value="P:negative regulation of phosphate metabolic process"/>
    <property type="evidence" value="ECO:0007669"/>
    <property type="project" value="InterPro"/>
</dbReference>
<dbReference type="InterPro" id="IPR028366">
    <property type="entry name" value="PhoU"/>
</dbReference>
<dbReference type="Proteomes" id="UP000635606">
    <property type="component" value="Unassembled WGS sequence"/>
</dbReference>
<dbReference type="EMBL" id="BOPH01000088">
    <property type="protein sequence ID" value="GIJ71547.1"/>
    <property type="molecule type" value="Genomic_DNA"/>
</dbReference>
<evidence type="ECO:0000256" key="3">
    <source>
        <dbReference type="ARBA" id="ARBA00011738"/>
    </source>
</evidence>
<dbReference type="InterPro" id="IPR026022">
    <property type="entry name" value="PhoU_dom"/>
</dbReference>
<comment type="similarity">
    <text evidence="2 7">Belongs to the PhoU family.</text>
</comment>
<evidence type="ECO:0000256" key="5">
    <source>
        <dbReference type="ARBA" id="ARBA00022490"/>
    </source>
</evidence>
<organism evidence="9 10">
    <name type="scientific">Virgisporangium ochraceum</name>
    <dbReference type="NCBI Taxonomy" id="65505"/>
    <lineage>
        <taxon>Bacteria</taxon>
        <taxon>Bacillati</taxon>
        <taxon>Actinomycetota</taxon>
        <taxon>Actinomycetes</taxon>
        <taxon>Micromonosporales</taxon>
        <taxon>Micromonosporaceae</taxon>
        <taxon>Virgisporangium</taxon>
    </lineage>
</organism>
<name>A0A8J4EGV6_9ACTN</name>
<evidence type="ECO:0000259" key="8">
    <source>
        <dbReference type="Pfam" id="PF01895"/>
    </source>
</evidence>
<comment type="subunit">
    <text evidence="3 7">Homodimer.</text>
</comment>
<dbReference type="GO" id="GO:0030643">
    <property type="term" value="P:intracellular phosphate ion homeostasis"/>
    <property type="evidence" value="ECO:0007669"/>
    <property type="project" value="InterPro"/>
</dbReference>
<evidence type="ECO:0000256" key="1">
    <source>
        <dbReference type="ARBA" id="ARBA00004496"/>
    </source>
</evidence>
<comment type="caution">
    <text evidence="9">The sequence shown here is derived from an EMBL/GenBank/DDBJ whole genome shotgun (WGS) entry which is preliminary data.</text>
</comment>
<feature type="domain" description="PhoU" evidence="8">
    <location>
        <begin position="122"/>
        <end position="202"/>
    </location>
</feature>
<evidence type="ECO:0000313" key="10">
    <source>
        <dbReference type="Proteomes" id="UP000635606"/>
    </source>
</evidence>
<keyword evidence="4 7" id="KW-0813">Transport</keyword>
<protein>
    <recommendedName>
        <fullName evidence="7">Phosphate-specific transport system accessory protein PhoU</fullName>
    </recommendedName>
</protein>
<proteinExistence type="inferred from homology"/>
<keyword evidence="10" id="KW-1185">Reference proteome</keyword>
<feature type="domain" description="PhoU" evidence="8">
    <location>
        <begin position="18"/>
        <end position="103"/>
    </location>
</feature>
<gene>
    <name evidence="9" type="primary">phoU_2</name>
    <name evidence="9" type="ORF">Voc01_064640</name>
</gene>
<dbReference type="GO" id="GO:0006817">
    <property type="term" value="P:phosphate ion transport"/>
    <property type="evidence" value="ECO:0007669"/>
    <property type="project" value="UniProtKB-KW"/>
</dbReference>
<dbReference type="NCBIfam" id="TIGR02135">
    <property type="entry name" value="phoU_full"/>
    <property type="match status" value="1"/>
</dbReference>
<dbReference type="GO" id="GO:0005737">
    <property type="term" value="C:cytoplasm"/>
    <property type="evidence" value="ECO:0007669"/>
    <property type="project" value="UniProtKB-SubCell"/>
</dbReference>
<dbReference type="Pfam" id="PF01895">
    <property type="entry name" value="PhoU"/>
    <property type="match status" value="2"/>
</dbReference>
<comment type="subcellular location">
    <subcellularLocation>
        <location evidence="1 7">Cytoplasm</location>
    </subcellularLocation>
</comment>
<evidence type="ECO:0000256" key="2">
    <source>
        <dbReference type="ARBA" id="ARBA00008107"/>
    </source>
</evidence>
<evidence type="ECO:0000256" key="7">
    <source>
        <dbReference type="PIRNR" id="PIRNR003107"/>
    </source>
</evidence>